<dbReference type="InterPro" id="IPR001878">
    <property type="entry name" value="Znf_CCHC"/>
</dbReference>
<evidence type="ECO:0000256" key="5">
    <source>
        <dbReference type="ARBA" id="ARBA00022759"/>
    </source>
</evidence>
<evidence type="ECO:0000256" key="3">
    <source>
        <dbReference type="ARBA" id="ARBA00022695"/>
    </source>
</evidence>
<keyword evidence="2" id="KW-0808">Transferase</keyword>
<dbReference type="Gene3D" id="3.30.70.270">
    <property type="match status" value="2"/>
</dbReference>
<dbReference type="PROSITE" id="PS50878">
    <property type="entry name" value="RT_POL"/>
    <property type="match status" value="1"/>
</dbReference>
<evidence type="ECO:0000256" key="4">
    <source>
        <dbReference type="ARBA" id="ARBA00022722"/>
    </source>
</evidence>
<dbReference type="GO" id="GO:0006508">
    <property type="term" value="P:proteolysis"/>
    <property type="evidence" value="ECO:0007669"/>
    <property type="project" value="UniProtKB-KW"/>
</dbReference>
<organism evidence="13">
    <name type="scientific">Fagus sylvatica</name>
    <name type="common">Beechnut</name>
    <dbReference type="NCBI Taxonomy" id="28930"/>
    <lineage>
        <taxon>Eukaryota</taxon>
        <taxon>Viridiplantae</taxon>
        <taxon>Streptophyta</taxon>
        <taxon>Embryophyta</taxon>
        <taxon>Tracheophyta</taxon>
        <taxon>Spermatophyta</taxon>
        <taxon>Magnoliopsida</taxon>
        <taxon>eudicotyledons</taxon>
        <taxon>Gunneridae</taxon>
        <taxon>Pentapetalae</taxon>
        <taxon>rosids</taxon>
        <taxon>fabids</taxon>
        <taxon>Fagales</taxon>
        <taxon>Fagaceae</taxon>
        <taxon>Fagus</taxon>
    </lineage>
</organism>
<dbReference type="Pfam" id="PF17921">
    <property type="entry name" value="Integrase_H2C2"/>
    <property type="match status" value="1"/>
</dbReference>
<name>A0A2N9EFU4_FAGSY</name>
<dbReference type="Pfam" id="PF17917">
    <property type="entry name" value="RT_RNaseH"/>
    <property type="match status" value="1"/>
</dbReference>
<feature type="region of interest" description="Disordered" evidence="10">
    <location>
        <begin position="1999"/>
        <end position="2034"/>
    </location>
</feature>
<evidence type="ECO:0000259" key="12">
    <source>
        <dbReference type="PROSITE" id="PS50878"/>
    </source>
</evidence>
<feature type="region of interest" description="Disordered" evidence="10">
    <location>
        <begin position="749"/>
        <end position="807"/>
    </location>
</feature>
<accession>A0A2N9EFU4</accession>
<dbReference type="GO" id="GO:0008270">
    <property type="term" value="F:zinc ion binding"/>
    <property type="evidence" value="ECO:0007669"/>
    <property type="project" value="UniProtKB-KW"/>
</dbReference>
<feature type="domain" description="CCHC-type" evidence="11">
    <location>
        <begin position="1035"/>
        <end position="1051"/>
    </location>
</feature>
<dbReference type="PANTHER" id="PTHR35046">
    <property type="entry name" value="ZINC KNUCKLE (CCHC-TYPE) FAMILY PROTEIN"/>
    <property type="match status" value="1"/>
</dbReference>
<dbReference type="InterPro" id="IPR036875">
    <property type="entry name" value="Znf_CCHC_sf"/>
</dbReference>
<dbReference type="SMART" id="SM00343">
    <property type="entry name" value="ZnF_C2HC"/>
    <property type="match status" value="1"/>
</dbReference>
<keyword evidence="8" id="KW-0479">Metal-binding</keyword>
<dbReference type="Gene3D" id="1.10.340.70">
    <property type="match status" value="1"/>
</dbReference>
<dbReference type="GO" id="GO:0003964">
    <property type="term" value="F:RNA-directed DNA polymerase activity"/>
    <property type="evidence" value="ECO:0007669"/>
    <property type="project" value="UniProtKB-KW"/>
</dbReference>
<dbReference type="FunFam" id="3.10.10.10:FF:000007">
    <property type="entry name" value="Retrovirus-related Pol polyprotein from transposon 17.6-like Protein"/>
    <property type="match status" value="1"/>
</dbReference>
<evidence type="ECO:0000256" key="9">
    <source>
        <dbReference type="SAM" id="Coils"/>
    </source>
</evidence>
<dbReference type="FunFam" id="1.10.340.70:FF:000001">
    <property type="entry name" value="Retrovirus-related Pol polyprotein from transposon gypsy-like Protein"/>
    <property type="match status" value="1"/>
</dbReference>
<dbReference type="PANTHER" id="PTHR35046:SF9">
    <property type="entry name" value="RNA-DIRECTED DNA POLYMERASE"/>
    <property type="match status" value="1"/>
</dbReference>
<dbReference type="Gene3D" id="4.10.60.10">
    <property type="entry name" value="Zinc finger, CCHC-type"/>
    <property type="match status" value="1"/>
</dbReference>
<dbReference type="InterPro" id="IPR000477">
    <property type="entry name" value="RT_dom"/>
</dbReference>
<evidence type="ECO:0000256" key="10">
    <source>
        <dbReference type="SAM" id="MobiDB-lite"/>
    </source>
</evidence>
<dbReference type="GO" id="GO:0003676">
    <property type="term" value="F:nucleic acid binding"/>
    <property type="evidence" value="ECO:0007669"/>
    <property type="project" value="InterPro"/>
</dbReference>
<protein>
    <recommendedName>
        <fullName evidence="14">Reverse transcriptase</fullName>
    </recommendedName>
</protein>
<dbReference type="CDD" id="cd01647">
    <property type="entry name" value="RT_LTR"/>
    <property type="match status" value="1"/>
</dbReference>
<dbReference type="GO" id="GO:0008233">
    <property type="term" value="F:peptidase activity"/>
    <property type="evidence" value="ECO:0007669"/>
    <property type="project" value="UniProtKB-KW"/>
</dbReference>
<dbReference type="InterPro" id="IPR005162">
    <property type="entry name" value="Retrotrans_gag_dom"/>
</dbReference>
<dbReference type="GO" id="GO:0004519">
    <property type="term" value="F:endonuclease activity"/>
    <property type="evidence" value="ECO:0007669"/>
    <property type="project" value="UniProtKB-KW"/>
</dbReference>
<dbReference type="SUPFAM" id="SSF57756">
    <property type="entry name" value="Retrovirus zinc finger-like domains"/>
    <property type="match status" value="1"/>
</dbReference>
<feature type="compositionally biased region" description="Acidic residues" evidence="10">
    <location>
        <begin position="762"/>
        <end position="776"/>
    </location>
</feature>
<dbReference type="InterPro" id="IPR041588">
    <property type="entry name" value="Integrase_H2C2"/>
</dbReference>
<keyword evidence="1" id="KW-0645">Protease</keyword>
<dbReference type="InterPro" id="IPR043502">
    <property type="entry name" value="DNA/RNA_pol_sf"/>
</dbReference>
<dbReference type="FunFam" id="3.30.70.270:FF:000020">
    <property type="entry name" value="Transposon Tf2-6 polyprotein-like Protein"/>
    <property type="match status" value="1"/>
</dbReference>
<evidence type="ECO:0000259" key="11">
    <source>
        <dbReference type="PROSITE" id="PS50158"/>
    </source>
</evidence>
<dbReference type="Gene3D" id="3.10.10.10">
    <property type="entry name" value="HIV Type 1 Reverse Transcriptase, subunit A, domain 1"/>
    <property type="match status" value="1"/>
</dbReference>
<dbReference type="EMBL" id="OIVN01000296">
    <property type="protein sequence ID" value="SPC77836.1"/>
    <property type="molecule type" value="Genomic_DNA"/>
</dbReference>
<feature type="coiled-coil region" evidence="9">
    <location>
        <begin position="306"/>
        <end position="379"/>
    </location>
</feature>
<dbReference type="InterPro" id="IPR043128">
    <property type="entry name" value="Rev_trsase/Diguanyl_cyclase"/>
</dbReference>
<keyword evidence="6" id="KW-0378">Hydrolase</keyword>
<evidence type="ECO:0000256" key="8">
    <source>
        <dbReference type="PROSITE-ProRule" id="PRU00047"/>
    </source>
</evidence>
<dbReference type="Pfam" id="PF03732">
    <property type="entry name" value="Retrotrans_gag"/>
    <property type="match status" value="1"/>
</dbReference>
<keyword evidence="7" id="KW-0695">RNA-directed DNA polymerase</keyword>
<evidence type="ECO:0008006" key="14">
    <source>
        <dbReference type="Google" id="ProtNLM"/>
    </source>
</evidence>
<evidence type="ECO:0000256" key="6">
    <source>
        <dbReference type="ARBA" id="ARBA00022801"/>
    </source>
</evidence>
<proteinExistence type="predicted"/>
<dbReference type="CDD" id="cd09274">
    <property type="entry name" value="RNase_HI_RT_Ty3"/>
    <property type="match status" value="1"/>
</dbReference>
<sequence>MASSSGDPVSLVVLRFHDFCAERMRHWWTLLGGDDHASIMGIFGKFPSLMRLRIDHGLLEALASFWDLTHCCFSIGEGPRSNRVLEKYLGLTSAVLRPEISRVDETWRKANISLDLLTKCFSWSDFPAELAGDFIAGEKGWKKFRINAFKIAFADRKGGLDVLHTAPPAMVLQSSATVDTALLFTGNSRDWVLYLLDLPLSYYPSLALRQFGGVQYPPRLGGLSSVTFDYVPGDDMWRSLSWVESIWGGCCSEMVLVEGGLHADSSVTPDFVEWREGWSPSFTLRPTVRPGVSHSLVPPSLRSSASASQSERVADLERELEETRAELASLRLVRASKREESATPVESMQSTLHHSNAAVANLRRDLEAQRGNVSTLRAMNDFISRPHDIVALRRALDESEAALTAARTSMGAMRGLPVVRALNQASQVMDSLGTRARAVLEEHDEGDPALSTTLGRFYRETWIRLESELMGDRNSSPSISAKMIAPPEKAFFTTYRPSYDGANFPREFERAVFLFFKTRSLGWKVRGRAFLFWSIMRLFRLEALSVMSISGIPITADNVVLHKPGDCDLSDILEGTCLHPLGKIVDGHQYELMPIRRLWGFALKSPPTSKGLKSVTLKVALTLYSPGGPSLKDPLQVPDGPITRSRAKKIKEAMQGLVQSTWDEASKSPTIKVGIPFRGFISFGIRARFPISTLRCLIRVTHHLKGKADNSSFVLQAMQQQFERLNFVLGEVRDRMDLQDAAIRNLQGGRDRRRRERRVENEYENEGDGEDEEDLASEVGSGRHRRVRRERGHEWNPGGRDGVDRSLGNIKMKIPSFQGRTDPEVYLEWEKKIDLVFDCHNYSEEKKVKLAVIEFTDYAIIWWDQLVTNRRRNTERPVETWGELKALMRRRFVPSHFYRDLYQRLQNLTQGSRSVEDYHKEMEVAMIRANVEEDREATMARFLSGLNRDIANVIELQHYVEIEDMVHMAMKVERQLKRKGTARYTSVSNTTWKSKWDRNDSAEAKRKTEPPKGKDEGTSNKPKVESQPSRNRDIKCFKCLGSGHIASQCPNRRVMIMRDNGEVMTESESLVARRALNTHIKVDDAEQQRENIFHTRCHVNNKWLNDCGEVRVDRQVLVTFSIGKYLDEVLCDVVPMHAGHILLGRPWQYDRRVTHDGFKNMYSFVKGGKTIKLAPLTPSQVYEDQLKLKSEVAQKRKSEKEIEQKRKIESENEQKRKSEKEIEQKRKSESENEKKERESAERKGKTKVGFYARVSEVKRAFFADRPMILLVYKESYLNLDETNKSLPSLAVSLLQEFEDVFPEEMPNELPPIRGIEHQIDFVPGAAIPNRPAYRSNPEETKELQRQVEDLMSKGYVRESMSPCAVPVLLVPKKDGTWRMCVDCRAINNITVKYRHPIPRLDDMLDELHGSCIFSKIDLKSGYHQIRMKEGDEWKTAFKTKYGLYEWLVMPFGLTNAPSTFMRLMNHVLRAFIGKFVVVYFDDILVYSKDLNEHIEHLRYVFDVLKCEKLYANFKKCNFCMEKVVFLGYVVTTTGIEVDEEKVKAIKEWPTPKSITEVRSFHGLASFYRRFVKDFSTLAAPLTEIIKKNVGFHWGADQDNAFATIKERLCSAPVLALPNFNKAFEIECDASGIGIGAVLMQDRRPIAFFSEKLSGASLKYPTYDKELYALVRALETWQHYLWPREFVIHTDHESLKHLKGQGKLNQRHARWLEYIETFPYVIRYKQGKENIVADALSRRYVLLTSMSAKLLGFEYVKDMYADDADFSNVYKACDKTAFGKFYKHDGYLFKESKLCVPSCSMRELLVREAHGGGLMGHFGVKKTLDILHEHFFWPKMKKDVNRICGRCHNPIFTPGIFSGVDTQNEEGNVCAKILSDPLQLGPRAKTLRQEVHFSCHTQLSDRQELLRSSRNLSQKMTPWHKEHSDGLCSQDHILRTQARLCARPVPLKSRRNKAVLKIPEFSYRRCHACAQSLPDSQQVDPQARVRWKEDTLMHDVELSDRQDFTGPNRNPDRKTVLKRTKNTPAAPVRGTISREPKLGFAQARVRWKDDNSSYDVELSVRR</sequence>
<keyword evidence="8" id="KW-0862">Zinc</keyword>
<keyword evidence="4" id="KW-0540">Nuclease</keyword>
<dbReference type="CDD" id="cd22249">
    <property type="entry name" value="UDM1_RNF168_RNF169-like"/>
    <property type="match status" value="1"/>
</dbReference>
<feature type="region of interest" description="Disordered" evidence="10">
    <location>
        <begin position="1199"/>
        <end position="1244"/>
    </location>
</feature>
<dbReference type="InterPro" id="IPR041373">
    <property type="entry name" value="RT_RNaseH"/>
</dbReference>
<evidence type="ECO:0000256" key="2">
    <source>
        <dbReference type="ARBA" id="ARBA00022679"/>
    </source>
</evidence>
<dbReference type="Pfam" id="PF00078">
    <property type="entry name" value="RVT_1"/>
    <property type="match status" value="1"/>
</dbReference>
<dbReference type="PROSITE" id="PS50158">
    <property type="entry name" value="ZF_CCHC"/>
    <property type="match status" value="1"/>
</dbReference>
<evidence type="ECO:0000256" key="7">
    <source>
        <dbReference type="ARBA" id="ARBA00022918"/>
    </source>
</evidence>
<dbReference type="SUPFAM" id="SSF56672">
    <property type="entry name" value="DNA/RNA polymerases"/>
    <property type="match status" value="1"/>
</dbReference>
<keyword evidence="3" id="KW-0548">Nucleotidyltransferase</keyword>
<keyword evidence="9" id="KW-0175">Coiled coil</keyword>
<evidence type="ECO:0000313" key="13">
    <source>
        <dbReference type="EMBL" id="SPC77836.1"/>
    </source>
</evidence>
<dbReference type="Gene3D" id="3.10.20.370">
    <property type="match status" value="1"/>
</dbReference>
<feature type="compositionally biased region" description="Basic and acidic residues" evidence="10">
    <location>
        <begin position="1199"/>
        <end position="1243"/>
    </location>
</feature>
<feature type="region of interest" description="Disordered" evidence="10">
    <location>
        <begin position="995"/>
        <end position="1029"/>
    </location>
</feature>
<feature type="domain" description="Reverse transcriptase" evidence="12">
    <location>
        <begin position="1351"/>
        <end position="1530"/>
    </location>
</feature>
<evidence type="ECO:0000256" key="1">
    <source>
        <dbReference type="ARBA" id="ARBA00022670"/>
    </source>
</evidence>
<keyword evidence="5" id="KW-0255">Endonuclease</keyword>
<keyword evidence="8" id="KW-0863">Zinc-finger</keyword>
<reference evidence="13" key="1">
    <citation type="submission" date="2018-02" db="EMBL/GenBank/DDBJ databases">
        <authorList>
            <person name="Cohen D.B."/>
            <person name="Kent A.D."/>
        </authorList>
    </citation>
    <scope>NUCLEOTIDE SEQUENCE</scope>
</reference>
<gene>
    <name evidence="13" type="ORF">FSB_LOCUS5718</name>
</gene>